<evidence type="ECO:0000256" key="7">
    <source>
        <dbReference type="RuleBase" id="RU367025"/>
    </source>
</evidence>
<feature type="compositionally biased region" description="Basic residues" evidence="8">
    <location>
        <begin position="234"/>
        <end position="249"/>
    </location>
</feature>
<feature type="compositionally biased region" description="Basic and acidic residues" evidence="8">
    <location>
        <begin position="217"/>
        <end position="233"/>
    </location>
</feature>
<evidence type="ECO:0000259" key="9">
    <source>
        <dbReference type="Pfam" id="PF12871"/>
    </source>
</evidence>
<dbReference type="EMBL" id="MCFE01000280">
    <property type="protein sequence ID" value="ORX92373.1"/>
    <property type="molecule type" value="Genomic_DNA"/>
</dbReference>
<protein>
    <recommendedName>
        <fullName evidence="7">Pre-mRNA-splicing factor 38</fullName>
    </recommendedName>
</protein>
<evidence type="ECO:0000256" key="3">
    <source>
        <dbReference type="ARBA" id="ARBA00022664"/>
    </source>
</evidence>
<dbReference type="GO" id="GO:0005681">
    <property type="term" value="C:spliceosomal complex"/>
    <property type="evidence" value="ECO:0007669"/>
    <property type="project" value="UniProtKB-KW"/>
</dbReference>
<evidence type="ECO:0000256" key="5">
    <source>
        <dbReference type="ARBA" id="ARBA00023187"/>
    </source>
</evidence>
<gene>
    <name evidence="10" type="ORF">K493DRAFT_263542</name>
</gene>
<dbReference type="PANTHER" id="PTHR23142">
    <property type="entry name" value="PRE-MRNA-SPLICING FACTOR 38A-RELATED"/>
    <property type="match status" value="1"/>
</dbReference>
<evidence type="ECO:0000256" key="2">
    <source>
        <dbReference type="ARBA" id="ARBA00006164"/>
    </source>
</evidence>
<keyword evidence="11" id="KW-1185">Reference proteome</keyword>
<dbReference type="STRING" id="1314790.A0A1Y1Y301"/>
<keyword evidence="4 7" id="KW-0747">Spliceosome</keyword>
<dbReference type="InterPro" id="IPR024767">
    <property type="entry name" value="PRP38_C"/>
</dbReference>
<dbReference type="Proteomes" id="UP000193498">
    <property type="component" value="Unassembled WGS sequence"/>
</dbReference>
<dbReference type="Pfam" id="PF03371">
    <property type="entry name" value="PRP38"/>
    <property type="match status" value="1"/>
</dbReference>
<dbReference type="OrthoDB" id="190958at2759"/>
<keyword evidence="5 7" id="KW-0508">mRNA splicing</keyword>
<name>A0A1Y1Y301_9FUNG</name>
<feature type="compositionally biased region" description="Basic and acidic residues" evidence="8">
    <location>
        <begin position="265"/>
        <end position="281"/>
    </location>
</feature>
<evidence type="ECO:0000256" key="4">
    <source>
        <dbReference type="ARBA" id="ARBA00022728"/>
    </source>
</evidence>
<feature type="region of interest" description="Disordered" evidence="8">
    <location>
        <begin position="197"/>
        <end position="324"/>
    </location>
</feature>
<evidence type="ECO:0000256" key="8">
    <source>
        <dbReference type="SAM" id="MobiDB-lite"/>
    </source>
</evidence>
<keyword evidence="6 7" id="KW-0539">Nucleus</keyword>
<comment type="subcellular location">
    <subcellularLocation>
        <location evidence="1 7">Nucleus</location>
    </subcellularLocation>
</comment>
<organism evidence="10 11">
    <name type="scientific">Basidiobolus meristosporus CBS 931.73</name>
    <dbReference type="NCBI Taxonomy" id="1314790"/>
    <lineage>
        <taxon>Eukaryota</taxon>
        <taxon>Fungi</taxon>
        <taxon>Fungi incertae sedis</taxon>
        <taxon>Zoopagomycota</taxon>
        <taxon>Entomophthoromycotina</taxon>
        <taxon>Basidiobolomycetes</taxon>
        <taxon>Basidiobolales</taxon>
        <taxon>Basidiobolaceae</taxon>
        <taxon>Basidiobolus</taxon>
    </lineage>
</organism>
<sequence length="324" mass="38699">MANRTAVDALSVHGTNPQFLIEKIIRTRIFESLYWKEECFALTAESLIDKAVALDCIGGVYGNQKPTAFLCLTLKLLQLQPETEIVAELIKNEDFKYLRSLAAFYFRLVGSSKEIYQYLEPLLTDYRKLRYRTTSGSGELVYMDQFIDQLLHEDRVCDIILPRLLKREVLETNGDLEPRISPLEDLLKEQILEEESKAEAAPELAQDGSPDVAQNGDPEKAQDRRRDSSEDRHRERRRNRSRDRHRGRSRSSSYDRDRRRSRSSSYDRERRRSRSRSYDRERRRRRDSSRDRDRDRHGRRHRRDRSKDRDRYRDRDRSKSRDRR</sequence>
<evidence type="ECO:0000313" key="11">
    <source>
        <dbReference type="Proteomes" id="UP000193498"/>
    </source>
</evidence>
<dbReference type="GO" id="GO:0000398">
    <property type="term" value="P:mRNA splicing, via spliceosome"/>
    <property type="evidence" value="ECO:0007669"/>
    <property type="project" value="UniProtKB-UniRule"/>
</dbReference>
<comment type="caution">
    <text evidence="10">The sequence shown here is derived from an EMBL/GenBank/DDBJ whole genome shotgun (WGS) entry which is preliminary data.</text>
</comment>
<evidence type="ECO:0000313" key="10">
    <source>
        <dbReference type="EMBL" id="ORX92373.1"/>
    </source>
</evidence>
<proteinExistence type="inferred from homology"/>
<accession>A0A1Y1Y301</accession>
<comment type="similarity">
    <text evidence="2 7">Belongs to the PRP38 family.</text>
</comment>
<dbReference type="Pfam" id="PF12871">
    <property type="entry name" value="PRP38_assoc"/>
    <property type="match status" value="1"/>
</dbReference>
<comment type="function">
    <text evidence="7">Required for pre-mRNA splicing.</text>
</comment>
<keyword evidence="3 7" id="KW-0507">mRNA processing</keyword>
<dbReference type="FunCoup" id="A0A1Y1Y301">
    <property type="interactions" value="681"/>
</dbReference>
<feature type="domain" description="Pre-mRNA-splicing factor 38 C-terminal" evidence="9">
    <location>
        <begin position="178"/>
        <end position="271"/>
    </location>
</feature>
<dbReference type="InterPro" id="IPR005037">
    <property type="entry name" value="PRP38"/>
</dbReference>
<dbReference type="InParanoid" id="A0A1Y1Y301"/>
<evidence type="ECO:0000256" key="6">
    <source>
        <dbReference type="ARBA" id="ARBA00023242"/>
    </source>
</evidence>
<feature type="compositionally biased region" description="Basic and acidic residues" evidence="8">
    <location>
        <begin position="305"/>
        <end position="324"/>
    </location>
</feature>
<reference evidence="10 11" key="1">
    <citation type="submission" date="2016-07" db="EMBL/GenBank/DDBJ databases">
        <title>Pervasive Adenine N6-methylation of Active Genes in Fungi.</title>
        <authorList>
            <consortium name="DOE Joint Genome Institute"/>
            <person name="Mondo S.J."/>
            <person name="Dannebaum R.O."/>
            <person name="Kuo R.C."/>
            <person name="Labutti K."/>
            <person name="Haridas S."/>
            <person name="Kuo A."/>
            <person name="Salamov A."/>
            <person name="Ahrendt S.R."/>
            <person name="Lipzen A."/>
            <person name="Sullivan W."/>
            <person name="Andreopoulos W.B."/>
            <person name="Clum A."/>
            <person name="Lindquist E."/>
            <person name="Daum C."/>
            <person name="Ramamoorthy G.K."/>
            <person name="Gryganskyi A."/>
            <person name="Culley D."/>
            <person name="Magnuson J.K."/>
            <person name="James T.Y."/>
            <person name="O'Malley M.A."/>
            <person name="Stajich J.E."/>
            <person name="Spatafora J.W."/>
            <person name="Visel A."/>
            <person name="Grigoriev I.V."/>
        </authorList>
    </citation>
    <scope>NUCLEOTIDE SEQUENCE [LARGE SCALE GENOMIC DNA]</scope>
    <source>
        <strain evidence="10 11">CBS 931.73</strain>
    </source>
</reference>
<evidence type="ECO:0000256" key="1">
    <source>
        <dbReference type="ARBA" id="ARBA00004123"/>
    </source>
</evidence>
<dbReference type="AlphaFoldDB" id="A0A1Y1Y301"/>